<keyword evidence="2" id="KW-0812">Transmembrane</keyword>
<feature type="transmembrane region" description="Helical" evidence="2">
    <location>
        <begin position="35"/>
        <end position="57"/>
    </location>
</feature>
<feature type="transmembrane region" description="Helical" evidence="2">
    <location>
        <begin position="216"/>
        <end position="236"/>
    </location>
</feature>
<feature type="transmembrane region" description="Helical" evidence="2">
    <location>
        <begin position="77"/>
        <end position="99"/>
    </location>
</feature>
<gene>
    <name evidence="3" type="ORF">ACFONC_09920</name>
</gene>
<feature type="region of interest" description="Disordered" evidence="1">
    <location>
        <begin position="1"/>
        <end position="27"/>
    </location>
</feature>
<dbReference type="PANTHER" id="PTHR38095">
    <property type="entry name" value="ANAEROBIC DIMETHYL SULFOXIDE REDUCTASE CHAIN YNFH"/>
    <property type="match status" value="1"/>
</dbReference>
<feature type="compositionally biased region" description="Low complexity" evidence="1">
    <location>
        <begin position="1"/>
        <end position="12"/>
    </location>
</feature>
<name>A0ABV7XJX4_9GAMM</name>
<dbReference type="PANTHER" id="PTHR38095:SF1">
    <property type="entry name" value="ANAEROBIC DIMETHYL SULFOXIDE REDUCTASE CHAIN YNFH"/>
    <property type="match status" value="1"/>
</dbReference>
<evidence type="ECO:0000256" key="2">
    <source>
        <dbReference type="SAM" id="Phobius"/>
    </source>
</evidence>
<dbReference type="EMBL" id="JBHRYA010000007">
    <property type="protein sequence ID" value="MFC3716470.1"/>
    <property type="molecule type" value="Genomic_DNA"/>
</dbReference>
<dbReference type="Pfam" id="PF04976">
    <property type="entry name" value="DmsC"/>
    <property type="match status" value="1"/>
</dbReference>
<evidence type="ECO:0000313" key="3">
    <source>
        <dbReference type="EMBL" id="MFC3716470.1"/>
    </source>
</evidence>
<comment type="caution">
    <text evidence="3">The sequence shown here is derived from an EMBL/GenBank/DDBJ whole genome shotgun (WGS) entry which is preliminary data.</text>
</comment>
<reference evidence="4" key="1">
    <citation type="journal article" date="2019" name="Int. J. Syst. Evol. Microbiol.">
        <title>The Global Catalogue of Microorganisms (GCM) 10K type strain sequencing project: providing services to taxonomists for standard genome sequencing and annotation.</title>
        <authorList>
            <consortium name="The Broad Institute Genomics Platform"/>
            <consortium name="The Broad Institute Genome Sequencing Center for Infectious Disease"/>
            <person name="Wu L."/>
            <person name="Ma J."/>
        </authorList>
    </citation>
    <scope>NUCLEOTIDE SEQUENCE [LARGE SCALE GENOMIC DNA]</scope>
    <source>
        <strain evidence="4">KCTC 42441</strain>
    </source>
</reference>
<feature type="transmembrane region" description="Helical" evidence="2">
    <location>
        <begin position="146"/>
        <end position="173"/>
    </location>
</feature>
<dbReference type="Proteomes" id="UP001595705">
    <property type="component" value="Unassembled WGS sequence"/>
</dbReference>
<protein>
    <submittedName>
        <fullName evidence="3">Dimethyl sulfoxide reductase anchor subunit family protein</fullName>
    </submittedName>
</protein>
<sequence length="349" mass="37125">MTIKNNNNSNGNTRQGSPTASHHLHRQNPTTMHPALSVIFFTTLSGAGYGLLAWLGVSLALLSLRGQVQPTLAGVQLAALLLGLALSTIGLLASLAHLGKPLRAWRAFSQWRTSWLSREGVLAIATLLPALVVGALLWWGEPGPTLAALLAVSGIVLALCALATVACTAMIYASLKPIPAWRHPLVLPVYLLFALLTGLALLFALMLAMLGSQGTGTMLLTLAIVAALLVALKWLYWHDTDRIGLPGTRAAAIGLPAREATVFERPHTEANYVTREMAFQVARRHARWLRVGASALLLGGPLLAWLLLAAGIGGPAFALAAAALVVLAGAFIERWLFFAQARHVVSLYY</sequence>
<dbReference type="RefSeq" id="WP_386743648.1">
    <property type="nucleotide sequence ID" value="NZ_JBHRYA010000007.1"/>
</dbReference>
<organism evidence="3 4">
    <name type="scientific">Luteimonas soli</name>
    <dbReference type="NCBI Taxonomy" id="1648966"/>
    <lineage>
        <taxon>Bacteria</taxon>
        <taxon>Pseudomonadati</taxon>
        <taxon>Pseudomonadota</taxon>
        <taxon>Gammaproteobacteria</taxon>
        <taxon>Lysobacterales</taxon>
        <taxon>Lysobacteraceae</taxon>
        <taxon>Luteimonas</taxon>
    </lineage>
</organism>
<feature type="transmembrane region" description="Helical" evidence="2">
    <location>
        <begin position="120"/>
        <end position="140"/>
    </location>
</feature>
<feature type="transmembrane region" description="Helical" evidence="2">
    <location>
        <begin position="185"/>
        <end position="210"/>
    </location>
</feature>
<feature type="transmembrane region" description="Helical" evidence="2">
    <location>
        <begin position="288"/>
        <end position="308"/>
    </location>
</feature>
<keyword evidence="2" id="KW-0472">Membrane</keyword>
<keyword evidence="4" id="KW-1185">Reference proteome</keyword>
<evidence type="ECO:0000313" key="4">
    <source>
        <dbReference type="Proteomes" id="UP001595705"/>
    </source>
</evidence>
<proteinExistence type="predicted"/>
<dbReference type="InterPro" id="IPR007059">
    <property type="entry name" value="DmsC"/>
</dbReference>
<evidence type="ECO:0000256" key="1">
    <source>
        <dbReference type="SAM" id="MobiDB-lite"/>
    </source>
</evidence>
<accession>A0ABV7XJX4</accession>
<keyword evidence="2" id="KW-1133">Transmembrane helix</keyword>
<feature type="transmembrane region" description="Helical" evidence="2">
    <location>
        <begin position="314"/>
        <end position="332"/>
    </location>
</feature>